<reference evidence="3" key="2">
    <citation type="submission" date="2015-01" db="EMBL/GenBank/DDBJ databases">
        <title>Evolutionary Origins and Diversification of the Mycorrhizal Mutualists.</title>
        <authorList>
            <consortium name="DOE Joint Genome Institute"/>
            <consortium name="Mycorrhizal Genomics Consortium"/>
            <person name="Kohler A."/>
            <person name="Kuo A."/>
            <person name="Nagy L.G."/>
            <person name="Floudas D."/>
            <person name="Copeland A."/>
            <person name="Barry K.W."/>
            <person name="Cichocki N."/>
            <person name="Veneault-Fourrey C."/>
            <person name="LaButti K."/>
            <person name="Lindquist E.A."/>
            <person name="Lipzen A."/>
            <person name="Lundell T."/>
            <person name="Morin E."/>
            <person name="Murat C."/>
            <person name="Riley R."/>
            <person name="Ohm R."/>
            <person name="Sun H."/>
            <person name="Tunlid A."/>
            <person name="Henrissat B."/>
            <person name="Grigoriev I.V."/>
            <person name="Hibbett D.S."/>
            <person name="Martin F."/>
        </authorList>
    </citation>
    <scope>NUCLEOTIDE SEQUENCE [LARGE SCALE GENOMIC DNA]</scope>
    <source>
        <strain evidence="3">F 1598</strain>
    </source>
</reference>
<name>A0A0C3ALB6_PILCF</name>
<evidence type="ECO:0000313" key="3">
    <source>
        <dbReference type="Proteomes" id="UP000054166"/>
    </source>
</evidence>
<organism evidence="2 3">
    <name type="scientific">Piloderma croceum (strain F 1598)</name>
    <dbReference type="NCBI Taxonomy" id="765440"/>
    <lineage>
        <taxon>Eukaryota</taxon>
        <taxon>Fungi</taxon>
        <taxon>Dikarya</taxon>
        <taxon>Basidiomycota</taxon>
        <taxon>Agaricomycotina</taxon>
        <taxon>Agaricomycetes</taxon>
        <taxon>Agaricomycetidae</taxon>
        <taxon>Atheliales</taxon>
        <taxon>Atheliaceae</taxon>
        <taxon>Piloderma</taxon>
    </lineage>
</organism>
<accession>A0A0C3ALB6</accession>
<dbReference type="Proteomes" id="UP000054166">
    <property type="component" value="Unassembled WGS sequence"/>
</dbReference>
<feature type="compositionally biased region" description="Low complexity" evidence="1">
    <location>
        <begin position="68"/>
        <end position="80"/>
    </location>
</feature>
<dbReference type="InParanoid" id="A0A0C3ALB6"/>
<evidence type="ECO:0000256" key="1">
    <source>
        <dbReference type="SAM" id="MobiDB-lite"/>
    </source>
</evidence>
<protein>
    <submittedName>
        <fullName evidence="2">Uncharacterized protein</fullName>
    </submittedName>
</protein>
<feature type="region of interest" description="Disordered" evidence="1">
    <location>
        <begin position="1"/>
        <end position="24"/>
    </location>
</feature>
<dbReference type="AlphaFoldDB" id="A0A0C3ALB6"/>
<reference evidence="2 3" key="1">
    <citation type="submission" date="2014-04" db="EMBL/GenBank/DDBJ databases">
        <authorList>
            <consortium name="DOE Joint Genome Institute"/>
            <person name="Kuo A."/>
            <person name="Tarkka M."/>
            <person name="Buscot F."/>
            <person name="Kohler A."/>
            <person name="Nagy L.G."/>
            <person name="Floudas D."/>
            <person name="Copeland A."/>
            <person name="Barry K.W."/>
            <person name="Cichocki N."/>
            <person name="Veneault-Fourrey C."/>
            <person name="LaButti K."/>
            <person name="Lindquist E.A."/>
            <person name="Lipzen A."/>
            <person name="Lundell T."/>
            <person name="Morin E."/>
            <person name="Murat C."/>
            <person name="Sun H."/>
            <person name="Tunlid A."/>
            <person name="Henrissat B."/>
            <person name="Grigoriev I.V."/>
            <person name="Hibbett D.S."/>
            <person name="Martin F."/>
            <person name="Nordberg H.P."/>
            <person name="Cantor M.N."/>
            <person name="Hua S.X."/>
        </authorList>
    </citation>
    <scope>NUCLEOTIDE SEQUENCE [LARGE SCALE GENOMIC DNA]</scope>
    <source>
        <strain evidence="2 3">F 1598</strain>
    </source>
</reference>
<dbReference type="HOGENOM" id="CLU_1704928_0_0_1"/>
<feature type="region of interest" description="Disordered" evidence="1">
    <location>
        <begin position="45"/>
        <end position="95"/>
    </location>
</feature>
<dbReference type="EMBL" id="KN833057">
    <property type="protein sequence ID" value="KIM74673.1"/>
    <property type="molecule type" value="Genomic_DNA"/>
</dbReference>
<proteinExistence type="predicted"/>
<keyword evidence="3" id="KW-1185">Reference proteome</keyword>
<gene>
    <name evidence="2" type="ORF">PILCRDRAFT_828004</name>
</gene>
<evidence type="ECO:0000313" key="2">
    <source>
        <dbReference type="EMBL" id="KIM74673.1"/>
    </source>
</evidence>
<sequence length="154" mass="16603">MKSANHADIQTNLKAPLPSDAPKKVPFKTTVARARSKIFSAFAGARSATRPGPHNVSPLVSCQHVGRSSPSDSVDTSTVTNHQSSDEGHSSGKSTPVDVVMVFDNELHEWWGPSLTSGDVLVDGVRDETHIHNNKALRVRYNQQQALALLALTI</sequence>